<dbReference type="InterPro" id="IPR018490">
    <property type="entry name" value="cNMP-bd_dom_sf"/>
</dbReference>
<dbReference type="Gene3D" id="2.60.120.10">
    <property type="entry name" value="Jelly Rolls"/>
    <property type="match status" value="1"/>
</dbReference>
<keyword evidence="3" id="KW-1185">Reference proteome</keyword>
<organism evidence="2 3">
    <name type="scientific">Splendidivirga corallicola</name>
    <dbReference type="NCBI Taxonomy" id="3051826"/>
    <lineage>
        <taxon>Bacteria</taxon>
        <taxon>Pseudomonadati</taxon>
        <taxon>Bacteroidota</taxon>
        <taxon>Cytophagia</taxon>
        <taxon>Cytophagales</taxon>
        <taxon>Splendidivirgaceae</taxon>
        <taxon>Splendidivirga</taxon>
    </lineage>
</organism>
<dbReference type="InterPro" id="IPR014710">
    <property type="entry name" value="RmlC-like_jellyroll"/>
</dbReference>
<name>A0ABT8KNZ2_9BACT</name>
<reference evidence="2" key="1">
    <citation type="submission" date="2023-06" db="EMBL/GenBank/DDBJ databases">
        <title>Genomic of Parafulvivirga corallium.</title>
        <authorList>
            <person name="Wang G."/>
        </authorList>
    </citation>
    <scope>NUCLEOTIDE SEQUENCE</scope>
    <source>
        <strain evidence="2">BMA10</strain>
    </source>
</reference>
<dbReference type="SUPFAM" id="SSF51206">
    <property type="entry name" value="cAMP-binding domain-like"/>
    <property type="match status" value="1"/>
</dbReference>
<dbReference type="Proteomes" id="UP001172082">
    <property type="component" value="Unassembled WGS sequence"/>
</dbReference>
<sequence>MSELKVFPYSKDCHYILAVELLLDYIHQYVSLNKEAEKAILVSFKTKEYPNGKKLLRKGDTCRNLYFMLRGTVRTFFYQSDKDVTTWIYPEGYFFTAWSSFINNQPGHEFIELVEDSQIAFITKEALDILYDQHASIERFGRYLAEEQLASIDEYSKGYLFLSAREKYDLLLSFFPDVTQRVNLGHIASLLGITQETLSRIRGKKTG</sequence>
<dbReference type="InterPro" id="IPR000595">
    <property type="entry name" value="cNMP-bd_dom"/>
</dbReference>
<comment type="caution">
    <text evidence="2">The sequence shown here is derived from an EMBL/GenBank/DDBJ whole genome shotgun (WGS) entry which is preliminary data.</text>
</comment>
<evidence type="ECO:0000313" key="2">
    <source>
        <dbReference type="EMBL" id="MDN5202444.1"/>
    </source>
</evidence>
<dbReference type="Pfam" id="PF00027">
    <property type="entry name" value="cNMP_binding"/>
    <property type="match status" value="1"/>
</dbReference>
<gene>
    <name evidence="2" type="ORF">QQ008_13740</name>
</gene>
<dbReference type="EMBL" id="JAUJEA010000004">
    <property type="protein sequence ID" value="MDN5202444.1"/>
    <property type="molecule type" value="Genomic_DNA"/>
</dbReference>
<accession>A0ABT8KNZ2</accession>
<evidence type="ECO:0000313" key="3">
    <source>
        <dbReference type="Proteomes" id="UP001172082"/>
    </source>
</evidence>
<feature type="domain" description="Cyclic nucleotide-binding" evidence="1">
    <location>
        <begin position="28"/>
        <end position="139"/>
    </location>
</feature>
<dbReference type="PROSITE" id="PS50042">
    <property type="entry name" value="CNMP_BINDING_3"/>
    <property type="match status" value="1"/>
</dbReference>
<dbReference type="RefSeq" id="WP_346752468.1">
    <property type="nucleotide sequence ID" value="NZ_JAUJEA010000004.1"/>
</dbReference>
<evidence type="ECO:0000259" key="1">
    <source>
        <dbReference type="PROSITE" id="PS50042"/>
    </source>
</evidence>
<proteinExistence type="predicted"/>
<dbReference type="CDD" id="cd00038">
    <property type="entry name" value="CAP_ED"/>
    <property type="match status" value="1"/>
</dbReference>
<protein>
    <submittedName>
        <fullName evidence="2">Crp/Fnr family transcriptional regulator</fullName>
    </submittedName>
</protein>